<feature type="region of interest" description="Disordered" evidence="1">
    <location>
        <begin position="1"/>
        <end position="20"/>
    </location>
</feature>
<accession>A0ABY7EML4</accession>
<evidence type="ECO:0000313" key="2">
    <source>
        <dbReference type="EMBL" id="WAR11223.1"/>
    </source>
</evidence>
<dbReference type="Proteomes" id="UP001164746">
    <property type="component" value="Chromosome 7"/>
</dbReference>
<name>A0ABY7EML4_MYAAR</name>
<proteinExistence type="predicted"/>
<evidence type="ECO:0000313" key="3">
    <source>
        <dbReference type="Proteomes" id="UP001164746"/>
    </source>
</evidence>
<reference evidence="2" key="1">
    <citation type="submission" date="2022-11" db="EMBL/GenBank/DDBJ databases">
        <title>Centuries of genome instability and evolution in soft-shell clam transmissible cancer (bioRxiv).</title>
        <authorList>
            <person name="Hart S.F.M."/>
            <person name="Yonemitsu M.A."/>
            <person name="Giersch R.M."/>
            <person name="Beal B.F."/>
            <person name="Arriagada G."/>
            <person name="Davis B.W."/>
            <person name="Ostrander E.A."/>
            <person name="Goff S.P."/>
            <person name="Metzger M.J."/>
        </authorList>
    </citation>
    <scope>NUCLEOTIDE SEQUENCE</scope>
    <source>
        <strain evidence="2">MELC-2E11</strain>
        <tissue evidence="2">Siphon/mantle</tissue>
    </source>
</reference>
<keyword evidence="3" id="KW-1185">Reference proteome</keyword>
<sequence length="672" mass="75461">MPTLPFRAEGVRPQSETNKDKINKEIPTQDLKQVIGDTVTNWALSNNICDSNTTRITIDKEELEILKSSLIQNAYAIFDKAIETLRKPSSKLLRQPTTGGKELEITKKTLIEDAFRLDQVFGQLRTPSSDDCSPTLRQPAKQAQRTEVVVVRKSAVDFGVYDYTRTRINRIHQHFWEKTEPTALCSNELLLITAANDCGLVNNLASAQKCTKEDEVEALENVQVGSEQVVVLIGNDQEDTRQSCKLILAQSPRASVCLLTTDKKKLHIGLGKESIEVTKYGIELHVGCDLWPDQIPRWIDDLLEYYAFEQLARVAKHFIKAKEASKLDIGEIQALYKKSQVPMPNWLQPMSQELSETEQKLSALPHILQYDISKEPLTIKMLSENESKQNDVIKGLEQIGYSEGEYTIQLVEIKPLGSDNFKSGDGIQVRGSDRKGTLGAFAKLETKKSNESRIVAVTSKHILHVSDTENKEIIANNAVLGNLMEDTEEAQVFKDMAIAHVTASSAKCDTSFRNRNGQRGIAEICESSQIELQHELVHLWSQRQSPATAKVSSSKAGRSYKDDYYFIETESTNEITHPIPGDSGAMVLIERHPRQSKHMYAIGTLVGEILPKEKADESTDSEKEKHLTNEHRMVPQKEFLVTSLKRGFDHFSNQHDGSLTLFADPDFDQGDL</sequence>
<gene>
    <name evidence="2" type="ORF">MAR_036299</name>
</gene>
<dbReference type="EMBL" id="CP111018">
    <property type="protein sequence ID" value="WAR11223.1"/>
    <property type="molecule type" value="Genomic_DNA"/>
</dbReference>
<organism evidence="2 3">
    <name type="scientific">Mya arenaria</name>
    <name type="common">Soft-shell clam</name>
    <dbReference type="NCBI Taxonomy" id="6604"/>
    <lineage>
        <taxon>Eukaryota</taxon>
        <taxon>Metazoa</taxon>
        <taxon>Spiralia</taxon>
        <taxon>Lophotrochozoa</taxon>
        <taxon>Mollusca</taxon>
        <taxon>Bivalvia</taxon>
        <taxon>Autobranchia</taxon>
        <taxon>Heteroconchia</taxon>
        <taxon>Euheterodonta</taxon>
        <taxon>Imparidentia</taxon>
        <taxon>Neoheterodontei</taxon>
        <taxon>Myida</taxon>
        <taxon>Myoidea</taxon>
        <taxon>Myidae</taxon>
        <taxon>Mya</taxon>
    </lineage>
</organism>
<protein>
    <submittedName>
        <fullName evidence="2">Uncharacterized protein</fullName>
    </submittedName>
</protein>
<evidence type="ECO:0000256" key="1">
    <source>
        <dbReference type="SAM" id="MobiDB-lite"/>
    </source>
</evidence>